<evidence type="ECO:0000259" key="2">
    <source>
        <dbReference type="PROSITE" id="PS50110"/>
    </source>
</evidence>
<evidence type="ECO:0000313" key="3">
    <source>
        <dbReference type="EMBL" id="RAU22622.1"/>
    </source>
</evidence>
<dbReference type="RefSeq" id="WP_112143462.1">
    <property type="nucleotide sequence ID" value="NZ_PGTO01000004.1"/>
</dbReference>
<accession>A0A364NZV7</accession>
<dbReference type="OrthoDB" id="9793549at2"/>
<dbReference type="SMART" id="SM00448">
    <property type="entry name" value="REC"/>
    <property type="match status" value="1"/>
</dbReference>
<dbReference type="PANTHER" id="PTHR44520:SF1">
    <property type="entry name" value="TWO-COMPONENT SYSTEM REGULATORY PROTEIN"/>
    <property type="match status" value="1"/>
</dbReference>
<protein>
    <submittedName>
        <fullName evidence="3">Two-component system response regulator</fullName>
    </submittedName>
</protein>
<dbReference type="InterPro" id="IPR052893">
    <property type="entry name" value="TCS_response_regulator"/>
</dbReference>
<feature type="domain" description="Response regulatory" evidence="2">
    <location>
        <begin position="6"/>
        <end position="134"/>
    </location>
</feature>
<dbReference type="Gene3D" id="3.40.50.2300">
    <property type="match status" value="1"/>
</dbReference>
<reference evidence="3 4" key="1">
    <citation type="submission" date="2017-11" db="EMBL/GenBank/DDBJ databases">
        <title>Draft genome sequence of magnetotactic bacterium Magnetospirillum kuznetsovii LBB-42.</title>
        <authorList>
            <person name="Grouzdev D.S."/>
            <person name="Rysina M.S."/>
            <person name="Baslerov R.V."/>
            <person name="Koziaeva V."/>
        </authorList>
    </citation>
    <scope>NUCLEOTIDE SEQUENCE [LARGE SCALE GENOMIC DNA]</scope>
    <source>
        <strain evidence="3 4">LBB-42</strain>
    </source>
</reference>
<organism evidence="3 4">
    <name type="scientific">Paramagnetospirillum kuznetsovii</name>
    <dbReference type="NCBI Taxonomy" id="2053833"/>
    <lineage>
        <taxon>Bacteria</taxon>
        <taxon>Pseudomonadati</taxon>
        <taxon>Pseudomonadota</taxon>
        <taxon>Alphaproteobacteria</taxon>
        <taxon>Rhodospirillales</taxon>
        <taxon>Magnetospirillaceae</taxon>
        <taxon>Paramagnetospirillum</taxon>
    </lineage>
</organism>
<dbReference type="EMBL" id="PGTO01000004">
    <property type="protein sequence ID" value="RAU22622.1"/>
    <property type="molecule type" value="Genomic_DNA"/>
</dbReference>
<dbReference type="PROSITE" id="PS50110">
    <property type="entry name" value="RESPONSE_REGULATORY"/>
    <property type="match status" value="1"/>
</dbReference>
<dbReference type="InterPro" id="IPR001789">
    <property type="entry name" value="Sig_transdc_resp-reg_receiver"/>
</dbReference>
<dbReference type="GO" id="GO:0000160">
    <property type="term" value="P:phosphorelay signal transduction system"/>
    <property type="evidence" value="ECO:0007669"/>
    <property type="project" value="InterPro"/>
</dbReference>
<dbReference type="PANTHER" id="PTHR44520">
    <property type="entry name" value="RESPONSE REGULATOR RCP1-RELATED"/>
    <property type="match status" value="1"/>
</dbReference>
<dbReference type="Proteomes" id="UP000251075">
    <property type="component" value="Unassembled WGS sequence"/>
</dbReference>
<keyword evidence="1" id="KW-0597">Phosphoprotein</keyword>
<feature type="modified residue" description="4-aspartylphosphate" evidence="1">
    <location>
        <position position="67"/>
    </location>
</feature>
<proteinExistence type="predicted"/>
<keyword evidence="4" id="KW-1185">Reference proteome</keyword>
<name>A0A364NZV7_9PROT</name>
<gene>
    <name evidence="3" type="ORF">CU669_08060</name>
</gene>
<sequence>MSKNPHVLLVEDNEDDVELALHAFRGSAMSPDITVVRDGEEALDYLFATGRHAVKPSRELPALVLLDLQLPGIGGLEVLRRLRERPETKRVPVVILTTSDDQNDIIGGYDRGVNSYIRKPVGYADFAQMVKQLEHYWLVTNVAPPA</sequence>
<comment type="caution">
    <text evidence="3">The sequence shown here is derived from an EMBL/GenBank/DDBJ whole genome shotgun (WGS) entry which is preliminary data.</text>
</comment>
<dbReference type="InterPro" id="IPR011006">
    <property type="entry name" value="CheY-like_superfamily"/>
</dbReference>
<dbReference type="SUPFAM" id="SSF52172">
    <property type="entry name" value="CheY-like"/>
    <property type="match status" value="1"/>
</dbReference>
<dbReference type="CDD" id="cd17557">
    <property type="entry name" value="REC_Rcp-like"/>
    <property type="match status" value="1"/>
</dbReference>
<dbReference type="AlphaFoldDB" id="A0A364NZV7"/>
<evidence type="ECO:0000313" key="4">
    <source>
        <dbReference type="Proteomes" id="UP000251075"/>
    </source>
</evidence>
<evidence type="ECO:0000256" key="1">
    <source>
        <dbReference type="PROSITE-ProRule" id="PRU00169"/>
    </source>
</evidence>
<dbReference type="Pfam" id="PF00072">
    <property type="entry name" value="Response_reg"/>
    <property type="match status" value="1"/>
</dbReference>